<dbReference type="InterPro" id="IPR036071">
    <property type="entry name" value="AMMECR1_dom_sf"/>
</dbReference>
<organism evidence="2 3">
    <name type="scientific">Acetomicrobium flavidum</name>
    <dbReference type="NCBI Taxonomy" id="49896"/>
    <lineage>
        <taxon>Bacteria</taxon>
        <taxon>Thermotogati</taxon>
        <taxon>Synergistota</taxon>
        <taxon>Synergistia</taxon>
        <taxon>Synergistales</taxon>
        <taxon>Acetomicrobiaceae</taxon>
        <taxon>Acetomicrobium</taxon>
    </lineage>
</organism>
<dbReference type="InterPro" id="IPR027485">
    <property type="entry name" value="AMMECR1_N"/>
</dbReference>
<dbReference type="InterPro" id="IPR002733">
    <property type="entry name" value="AMMECR1_domain"/>
</dbReference>
<dbReference type="SUPFAM" id="SSF53213">
    <property type="entry name" value="LigB-like"/>
    <property type="match status" value="1"/>
</dbReference>
<dbReference type="SUPFAM" id="SSF143447">
    <property type="entry name" value="AMMECR1-like"/>
    <property type="match status" value="1"/>
</dbReference>
<keyword evidence="3" id="KW-1185">Reference proteome</keyword>
<reference evidence="2 3" key="1">
    <citation type="submission" date="2016-11" db="EMBL/GenBank/DDBJ databases">
        <authorList>
            <person name="Varghese N."/>
            <person name="Submissions S."/>
        </authorList>
    </citation>
    <scope>NUCLEOTIDE SEQUENCE [LARGE SCALE GENOMIC DNA]</scope>
    <source>
        <strain evidence="2 3">DSM 20664</strain>
    </source>
</reference>
<feature type="domain" description="AMMECR1" evidence="1">
    <location>
        <begin position="272"/>
        <end position="453"/>
    </location>
</feature>
<dbReference type="Pfam" id="PF01871">
    <property type="entry name" value="AMMECR1"/>
    <property type="match status" value="1"/>
</dbReference>
<evidence type="ECO:0000313" key="3">
    <source>
        <dbReference type="Proteomes" id="UP000185093"/>
    </source>
</evidence>
<accession>A0ABY1JBC9</accession>
<dbReference type="Pfam" id="PF02900">
    <property type="entry name" value="LigB"/>
    <property type="match status" value="1"/>
</dbReference>
<dbReference type="Gene3D" id="3.30.700.20">
    <property type="entry name" value="Hypothetical protein ph0010, domain 1"/>
    <property type="match status" value="1"/>
</dbReference>
<dbReference type="InterPro" id="IPR004183">
    <property type="entry name" value="Xdiol_dOase_suB"/>
</dbReference>
<dbReference type="RefSeq" id="WP_074199111.1">
    <property type="nucleotide sequence ID" value="NZ_FSQZ01000001.1"/>
</dbReference>
<dbReference type="Gene3D" id="3.40.830.10">
    <property type="entry name" value="LigB-like"/>
    <property type="match status" value="1"/>
</dbReference>
<protein>
    <submittedName>
        <fullName evidence="2">Uncharacterized protein, PH0010 family/AmmeMemoRadiSam system protein A</fullName>
    </submittedName>
</protein>
<dbReference type="InterPro" id="IPR027623">
    <property type="entry name" value="AmmeMemoSam_A"/>
</dbReference>
<dbReference type="NCBIfam" id="TIGR04335">
    <property type="entry name" value="AmmeMemoSam_A"/>
    <property type="match status" value="1"/>
</dbReference>
<comment type="caution">
    <text evidence="2">The sequence shown here is derived from an EMBL/GenBank/DDBJ whole genome shotgun (WGS) entry which is preliminary data.</text>
</comment>
<dbReference type="PANTHER" id="PTHR13016">
    <property type="entry name" value="AMMECR1 HOMOLOG"/>
    <property type="match status" value="1"/>
</dbReference>
<evidence type="ECO:0000313" key="2">
    <source>
        <dbReference type="EMBL" id="SIN63433.1"/>
    </source>
</evidence>
<evidence type="ECO:0000259" key="1">
    <source>
        <dbReference type="PROSITE" id="PS51112"/>
    </source>
</evidence>
<dbReference type="EMBL" id="FSQZ01000001">
    <property type="protein sequence ID" value="SIN63433.1"/>
    <property type="molecule type" value="Genomic_DNA"/>
</dbReference>
<name>A0ABY1JBC9_9BACT</name>
<dbReference type="PROSITE" id="PS51112">
    <property type="entry name" value="AMMECR1"/>
    <property type="match status" value="1"/>
</dbReference>
<dbReference type="CDD" id="cd07951">
    <property type="entry name" value="ED_3B_N_AMMECR1"/>
    <property type="match status" value="1"/>
</dbReference>
<dbReference type="PANTHER" id="PTHR13016:SF0">
    <property type="entry name" value="AMME SYNDROME CANDIDATE GENE 1 PROTEIN"/>
    <property type="match status" value="1"/>
</dbReference>
<proteinExistence type="predicted"/>
<gene>
    <name evidence="2" type="ORF">SAMN05444368_0396</name>
</gene>
<sequence length="453" mass="49989">MWRWAIFVPHPPIIIPEVGRGEEAAAVKTIEGMKEIAKRLKDELPDSLIILTPHHAMGRGLHVICANQFKGDMGMFRARNCRLEVDGDPELASSLAEYMESKGLPVSRSKGRLVELDHASFVPLYYLNRTWGTLSKVVIANPLGLDYEESYTLGKFLRRFDANDKNLGIIFSGDLSHRLIPSAPAGYHPRAKDFDAAVVRAFETSNAEELLSLPEDEIERAGECGLRSALAFLGMAEGEPISVLSYEGPFGVGYCTAIWMPTKAAKGGSSGVESHPYVRLARLSVEHYLKTKQVLDPSQAFSLSPQVDLWSKRRGCFVSIKRLDGSLRGCIGTISPVRENLASEIIYNALAAAFEDPRFMPLSEEELAGVRFSVDVLSDLELVASVDELDPKVYGVVVEKGLRKGVLLPDLEGVDTVEYQLEIAAQKAGISSLKGAKIYRFTVERYEEVEKDL</sequence>
<dbReference type="Gene3D" id="3.30.1490.150">
    <property type="entry name" value="Hypothetical protein ph0010, domain 2"/>
    <property type="match status" value="1"/>
</dbReference>
<dbReference type="Proteomes" id="UP000185093">
    <property type="component" value="Unassembled WGS sequence"/>
</dbReference>
<dbReference type="InterPro" id="IPR023473">
    <property type="entry name" value="AMMECR1"/>
</dbReference>